<dbReference type="InParanoid" id="A0A165Q3X0"/>
<protein>
    <recommendedName>
        <fullName evidence="5">Thioesterase/thiol ester dehydrase-isomerase</fullName>
    </recommendedName>
</protein>
<dbReference type="InterPro" id="IPR051490">
    <property type="entry name" value="THEM6_lcsJ_thioesterase"/>
</dbReference>
<sequence length="407" mass="45993">MGNCPPDIRLKSRLRGLLQVLRKVEHLVPTTAWLRALIPTTLKGIFWILILLNIRSFPLSWHFRVFTPVISLRLRYLLMKLKLCLKSKKVKTEEMDRWYASIAPLGEDPFRITTTYSSWAGPDDCDFNLHLSNSCYPKILDAARFQAALAMFPNLFPCGSWIALAGTHHHFIREIPIFSSYEVRMNLGSWDHKWIYIITRFVTHPKNKDKSKAKKAIENGTSVTSHLGPTIHTPATPLSNSEPATPANPVNPDPSTADSSSTVNETVKQLKQAQILKDEPDGATLHCVVVNQVCVKHGRITIPPAIAIGTNGMCGPVPSKHALGEAKKEERFSHANPPPYWPVVSELTKLSNQKAMREFLRGGWREVPEGERWWEEALGGDIERRRKERLEVLNLIRQGIDGARELE</sequence>
<evidence type="ECO:0008006" key="5">
    <source>
        <dbReference type="Google" id="ProtNLM"/>
    </source>
</evidence>
<evidence type="ECO:0000313" key="4">
    <source>
        <dbReference type="Proteomes" id="UP000076761"/>
    </source>
</evidence>
<dbReference type="Pfam" id="PF13279">
    <property type="entry name" value="4HBT_2"/>
    <property type="match status" value="1"/>
</dbReference>
<dbReference type="PANTHER" id="PTHR12475:SF4">
    <property type="entry name" value="PROTEIN THEM6"/>
    <property type="match status" value="1"/>
</dbReference>
<organism evidence="3 4">
    <name type="scientific">Neolentinus lepideus HHB14362 ss-1</name>
    <dbReference type="NCBI Taxonomy" id="1314782"/>
    <lineage>
        <taxon>Eukaryota</taxon>
        <taxon>Fungi</taxon>
        <taxon>Dikarya</taxon>
        <taxon>Basidiomycota</taxon>
        <taxon>Agaricomycotina</taxon>
        <taxon>Agaricomycetes</taxon>
        <taxon>Gloeophyllales</taxon>
        <taxon>Gloeophyllaceae</taxon>
        <taxon>Neolentinus</taxon>
    </lineage>
</organism>
<comment type="similarity">
    <text evidence="1">Belongs to the lcsJ thioesterase family.</text>
</comment>
<gene>
    <name evidence="3" type="ORF">NEOLEDRAFT_1164429</name>
</gene>
<dbReference type="OrthoDB" id="265761at2759"/>
<reference evidence="3 4" key="1">
    <citation type="journal article" date="2016" name="Mol. Biol. Evol.">
        <title>Comparative Genomics of Early-Diverging Mushroom-Forming Fungi Provides Insights into the Origins of Lignocellulose Decay Capabilities.</title>
        <authorList>
            <person name="Nagy L.G."/>
            <person name="Riley R."/>
            <person name="Tritt A."/>
            <person name="Adam C."/>
            <person name="Daum C."/>
            <person name="Floudas D."/>
            <person name="Sun H."/>
            <person name="Yadav J.S."/>
            <person name="Pangilinan J."/>
            <person name="Larsson K.H."/>
            <person name="Matsuura K."/>
            <person name="Barry K."/>
            <person name="Labutti K."/>
            <person name="Kuo R."/>
            <person name="Ohm R.A."/>
            <person name="Bhattacharya S.S."/>
            <person name="Shirouzu T."/>
            <person name="Yoshinaga Y."/>
            <person name="Martin F.M."/>
            <person name="Grigoriev I.V."/>
            <person name="Hibbett D.S."/>
        </authorList>
    </citation>
    <scope>NUCLEOTIDE SEQUENCE [LARGE SCALE GENOMIC DNA]</scope>
    <source>
        <strain evidence="3 4">HHB14362 ss-1</strain>
    </source>
</reference>
<dbReference type="InterPro" id="IPR029069">
    <property type="entry name" value="HotDog_dom_sf"/>
</dbReference>
<dbReference type="AlphaFoldDB" id="A0A165Q3X0"/>
<dbReference type="PANTHER" id="PTHR12475">
    <property type="match status" value="1"/>
</dbReference>
<dbReference type="EMBL" id="KV425602">
    <property type="protein sequence ID" value="KZT21883.1"/>
    <property type="molecule type" value="Genomic_DNA"/>
</dbReference>
<feature type="region of interest" description="Disordered" evidence="2">
    <location>
        <begin position="209"/>
        <end position="266"/>
    </location>
</feature>
<evidence type="ECO:0000256" key="1">
    <source>
        <dbReference type="ARBA" id="ARBA00038476"/>
    </source>
</evidence>
<evidence type="ECO:0000256" key="2">
    <source>
        <dbReference type="SAM" id="MobiDB-lite"/>
    </source>
</evidence>
<dbReference type="Proteomes" id="UP000076761">
    <property type="component" value="Unassembled WGS sequence"/>
</dbReference>
<name>A0A165Q3X0_9AGAM</name>
<keyword evidence="4" id="KW-1185">Reference proteome</keyword>
<dbReference type="SUPFAM" id="SSF54637">
    <property type="entry name" value="Thioesterase/thiol ester dehydrase-isomerase"/>
    <property type="match status" value="1"/>
</dbReference>
<accession>A0A165Q3X0</accession>
<evidence type="ECO:0000313" key="3">
    <source>
        <dbReference type="EMBL" id="KZT21883.1"/>
    </source>
</evidence>
<proteinExistence type="inferred from homology"/>
<feature type="compositionally biased region" description="Polar residues" evidence="2">
    <location>
        <begin position="253"/>
        <end position="266"/>
    </location>
</feature>